<dbReference type="AlphaFoldDB" id="A0A9N9JPQ9"/>
<evidence type="ECO:0000313" key="2">
    <source>
        <dbReference type="EMBL" id="CAG8791574.1"/>
    </source>
</evidence>
<feature type="non-terminal residue" evidence="2">
    <location>
        <position position="1"/>
    </location>
</feature>
<dbReference type="Proteomes" id="UP000789342">
    <property type="component" value="Unassembled WGS sequence"/>
</dbReference>
<evidence type="ECO:0000313" key="3">
    <source>
        <dbReference type="Proteomes" id="UP000789342"/>
    </source>
</evidence>
<organism evidence="2 3">
    <name type="scientific">Acaulospora morrowiae</name>
    <dbReference type="NCBI Taxonomy" id="94023"/>
    <lineage>
        <taxon>Eukaryota</taxon>
        <taxon>Fungi</taxon>
        <taxon>Fungi incertae sedis</taxon>
        <taxon>Mucoromycota</taxon>
        <taxon>Glomeromycotina</taxon>
        <taxon>Glomeromycetes</taxon>
        <taxon>Diversisporales</taxon>
        <taxon>Acaulosporaceae</taxon>
        <taxon>Acaulospora</taxon>
    </lineage>
</organism>
<dbReference type="EMBL" id="CAJVPV010062082">
    <property type="protein sequence ID" value="CAG8791574.1"/>
    <property type="molecule type" value="Genomic_DNA"/>
</dbReference>
<keyword evidence="3" id="KW-1185">Reference proteome</keyword>
<proteinExistence type="predicted"/>
<dbReference type="SUPFAM" id="SSF51905">
    <property type="entry name" value="FAD/NAD(P)-binding domain"/>
    <property type="match status" value="1"/>
</dbReference>
<accession>A0A9N9JPQ9</accession>
<dbReference type="InterPro" id="IPR036188">
    <property type="entry name" value="FAD/NAD-bd_sf"/>
</dbReference>
<feature type="non-terminal residue" evidence="2">
    <location>
        <position position="155"/>
    </location>
</feature>
<sequence length="155" mass="17494">IRQTLSTKFLLKSLSAVVREPFVRPALPDLDESVHGFFTRRFNEQLADILISALVHGIYAGDVKKLSMRSTFTSIYNMEKSYGSVIKGAFSRNPSPPSDEDRTLVETINRDNENLMKIINKSSLYSFKDGIGQLTNALVKDLRDKPNVELKVDSR</sequence>
<gene>
    <name evidence="2" type="ORF">AMORRO_LOCUS18195</name>
</gene>
<dbReference type="GO" id="GO:0004729">
    <property type="term" value="F:oxygen-dependent protoporphyrinogen oxidase activity"/>
    <property type="evidence" value="ECO:0007669"/>
    <property type="project" value="TreeGrafter"/>
</dbReference>
<protein>
    <submittedName>
        <fullName evidence="2">9917_t:CDS:1</fullName>
    </submittedName>
</protein>
<dbReference type="GO" id="GO:0006783">
    <property type="term" value="P:heme biosynthetic process"/>
    <property type="evidence" value="ECO:0007669"/>
    <property type="project" value="TreeGrafter"/>
</dbReference>
<feature type="domain" description="Amine oxidase" evidence="1">
    <location>
        <begin position="27"/>
        <end position="152"/>
    </location>
</feature>
<dbReference type="GO" id="GO:0005743">
    <property type="term" value="C:mitochondrial inner membrane"/>
    <property type="evidence" value="ECO:0007669"/>
    <property type="project" value="TreeGrafter"/>
</dbReference>
<reference evidence="2" key="1">
    <citation type="submission" date="2021-06" db="EMBL/GenBank/DDBJ databases">
        <authorList>
            <person name="Kallberg Y."/>
            <person name="Tangrot J."/>
            <person name="Rosling A."/>
        </authorList>
    </citation>
    <scope>NUCLEOTIDE SEQUENCE</scope>
    <source>
        <strain evidence="2">CL551</strain>
    </source>
</reference>
<name>A0A9N9JPQ9_9GLOM</name>
<dbReference type="OrthoDB" id="438553at2759"/>
<dbReference type="PANTHER" id="PTHR42923:SF3">
    <property type="entry name" value="PROTOPORPHYRINOGEN OXIDASE"/>
    <property type="match status" value="1"/>
</dbReference>
<dbReference type="Gene3D" id="3.50.50.60">
    <property type="entry name" value="FAD/NAD(P)-binding domain"/>
    <property type="match status" value="1"/>
</dbReference>
<comment type="caution">
    <text evidence="2">The sequence shown here is derived from an EMBL/GenBank/DDBJ whole genome shotgun (WGS) entry which is preliminary data.</text>
</comment>
<dbReference type="PANTHER" id="PTHR42923">
    <property type="entry name" value="PROTOPORPHYRINOGEN OXIDASE"/>
    <property type="match status" value="1"/>
</dbReference>
<dbReference type="InterPro" id="IPR002937">
    <property type="entry name" value="Amino_oxidase"/>
</dbReference>
<dbReference type="Pfam" id="PF01593">
    <property type="entry name" value="Amino_oxidase"/>
    <property type="match status" value="1"/>
</dbReference>
<dbReference type="InterPro" id="IPR050464">
    <property type="entry name" value="Zeta_carotene_desat/Oxidored"/>
</dbReference>
<evidence type="ECO:0000259" key="1">
    <source>
        <dbReference type="Pfam" id="PF01593"/>
    </source>
</evidence>